<gene>
    <name evidence="1" type="ORF">FB466_1840</name>
</gene>
<sequence length="101" mass="10204">MEFALVLPAIIAVLGICLAALGVMISQLRVTDAAADIARMLARDEGGGAVHARLAQAGSGTTLTRSDEGEFVCVTLGRTMSLGPLHLPAVTATARSCALAG</sequence>
<name>A0A543HYZ6_9MICO</name>
<dbReference type="NCBIfam" id="NF041390">
    <property type="entry name" value="TadE_Rv3655c"/>
    <property type="match status" value="1"/>
</dbReference>
<comment type="caution">
    <text evidence="1">The sequence shown here is derived from an EMBL/GenBank/DDBJ whole genome shotgun (WGS) entry which is preliminary data.</text>
</comment>
<proteinExistence type="predicted"/>
<protein>
    <recommendedName>
        <fullName evidence="3">TadE-like protein</fullName>
    </recommendedName>
</protein>
<dbReference type="Proteomes" id="UP000318331">
    <property type="component" value="Unassembled WGS sequence"/>
</dbReference>
<evidence type="ECO:0008006" key="3">
    <source>
        <dbReference type="Google" id="ProtNLM"/>
    </source>
</evidence>
<dbReference type="AlphaFoldDB" id="A0A543HYZ6"/>
<evidence type="ECO:0000313" key="2">
    <source>
        <dbReference type="Proteomes" id="UP000318331"/>
    </source>
</evidence>
<organism evidence="1 2">
    <name type="scientific">Klugiella xanthotipulae</name>
    <dbReference type="NCBI Taxonomy" id="244735"/>
    <lineage>
        <taxon>Bacteria</taxon>
        <taxon>Bacillati</taxon>
        <taxon>Actinomycetota</taxon>
        <taxon>Actinomycetes</taxon>
        <taxon>Micrococcales</taxon>
        <taxon>Microbacteriaceae</taxon>
        <taxon>Klugiella</taxon>
    </lineage>
</organism>
<dbReference type="InterPro" id="IPR049790">
    <property type="entry name" value="Rv3655c/TadE"/>
</dbReference>
<evidence type="ECO:0000313" key="1">
    <source>
        <dbReference type="EMBL" id="TQM63573.1"/>
    </source>
</evidence>
<accession>A0A543HYZ6</accession>
<dbReference type="EMBL" id="VFPN01000002">
    <property type="protein sequence ID" value="TQM63573.1"/>
    <property type="molecule type" value="Genomic_DNA"/>
</dbReference>
<reference evidence="1 2" key="1">
    <citation type="submission" date="2019-06" db="EMBL/GenBank/DDBJ databases">
        <title>Sequencing the genomes of 1000 actinobacteria strains.</title>
        <authorList>
            <person name="Klenk H.-P."/>
        </authorList>
    </citation>
    <scope>NUCLEOTIDE SEQUENCE [LARGE SCALE GENOMIC DNA]</scope>
    <source>
        <strain evidence="1 2">DSM 18031</strain>
    </source>
</reference>
<keyword evidence="2" id="KW-1185">Reference proteome</keyword>